<proteinExistence type="inferred from homology"/>
<dbReference type="PANTHER" id="PTHR31451">
    <property type="match status" value="1"/>
</dbReference>
<dbReference type="InterPro" id="IPR001547">
    <property type="entry name" value="Glyco_hydro_5"/>
</dbReference>
<evidence type="ECO:0000256" key="2">
    <source>
        <dbReference type="ARBA" id="ARBA00002993"/>
    </source>
</evidence>
<comment type="similarity">
    <text evidence="4 10">Belongs to the glycosyl hydrolase 5 (cellulase A) family.</text>
</comment>
<reference evidence="12" key="2">
    <citation type="submission" date="2020-02" db="EMBL/GenBank/DDBJ databases">
        <authorList>
            <person name="Gilchrist C.L.M."/>
            <person name="Chooi Y.-H."/>
        </authorList>
    </citation>
    <scope>NUCLEOTIDE SEQUENCE</scope>
    <source>
        <strain evidence="12">MST-FP2251</strain>
    </source>
</reference>
<evidence type="ECO:0000313" key="13">
    <source>
        <dbReference type="Proteomes" id="UP001194746"/>
    </source>
</evidence>
<dbReference type="SUPFAM" id="SSF51445">
    <property type="entry name" value="(Trans)glycosidases"/>
    <property type="match status" value="1"/>
</dbReference>
<evidence type="ECO:0000256" key="7">
    <source>
        <dbReference type="ARBA" id="ARBA00022729"/>
    </source>
</evidence>
<evidence type="ECO:0000256" key="9">
    <source>
        <dbReference type="ARBA" id="ARBA00023295"/>
    </source>
</evidence>
<dbReference type="AlphaFoldDB" id="A0AAD4GPY1"/>
<dbReference type="Proteomes" id="UP001194746">
    <property type="component" value="Unassembled WGS sequence"/>
</dbReference>
<dbReference type="GO" id="GO:0046355">
    <property type="term" value="P:mannan catabolic process"/>
    <property type="evidence" value="ECO:0007669"/>
    <property type="project" value="UniProtKB-ARBA"/>
</dbReference>
<reference evidence="12" key="1">
    <citation type="journal article" date="2019" name="Beilstein J. Org. Chem.">
        <title>Nanangenines: drimane sesquiterpenoids as the dominant metabolite cohort of a novel Australian fungus, Aspergillus nanangensis.</title>
        <authorList>
            <person name="Lacey H.J."/>
            <person name="Gilchrist C.L.M."/>
            <person name="Crombie A."/>
            <person name="Kalaitzis J.A."/>
            <person name="Vuong D."/>
            <person name="Rutledge P.J."/>
            <person name="Turner P."/>
            <person name="Pitt J.I."/>
            <person name="Lacey E."/>
            <person name="Chooi Y.H."/>
            <person name="Piggott A.M."/>
        </authorList>
    </citation>
    <scope>NUCLEOTIDE SEQUENCE</scope>
    <source>
        <strain evidence="12">MST-FP2251</strain>
    </source>
</reference>
<evidence type="ECO:0000256" key="8">
    <source>
        <dbReference type="ARBA" id="ARBA00022801"/>
    </source>
</evidence>
<keyword evidence="7" id="KW-0732">Signal</keyword>
<protein>
    <recommendedName>
        <fullName evidence="5">mannan endo-1,4-beta-mannosidase</fullName>
        <ecNumber evidence="5">3.2.1.78</ecNumber>
    </recommendedName>
</protein>
<accession>A0AAD4GPY1</accession>
<evidence type="ECO:0000256" key="6">
    <source>
        <dbReference type="ARBA" id="ARBA00022525"/>
    </source>
</evidence>
<evidence type="ECO:0000256" key="10">
    <source>
        <dbReference type="RuleBase" id="RU361153"/>
    </source>
</evidence>
<evidence type="ECO:0000256" key="4">
    <source>
        <dbReference type="ARBA" id="ARBA00005641"/>
    </source>
</evidence>
<dbReference type="Gene3D" id="3.20.20.80">
    <property type="entry name" value="Glycosidases"/>
    <property type="match status" value="1"/>
</dbReference>
<keyword evidence="6" id="KW-0964">Secreted</keyword>
<keyword evidence="13" id="KW-1185">Reference proteome</keyword>
<comment type="caution">
    <text evidence="12">The sequence shown here is derived from an EMBL/GenBank/DDBJ whole genome shotgun (WGS) entry which is preliminary data.</text>
</comment>
<dbReference type="InterPro" id="IPR017853">
    <property type="entry name" value="GH"/>
</dbReference>
<sequence length="369" mass="42120">MVFVRKRSRAAMTVENECQVDAWPHPAPARNWAGVNSYFLHAFQEHNRTQVLDAVQAANLKAIRIFISYTPENNKDTGSVYMPDIEPDVVGRYDDTQLKAIDQLMVEAHERDIKLIITLHDRYQLGCWGNDTYVTKYDLPALDCATGSASANDVTSWYKNPRAIRDFDNRIQHCLEHRNRFIRGSPKWKDLAEYIFAFDIQNEGQGHLNQNIAPVPKWWCDRSRFMRSIMGRRSKVLIGTGGGNEFSNSDIPENWACDAIDLVGIHSYSAFDVFQSKVPLALKHALKANKLTVLEEFGSMGAGKADTIEQHVNFFNELGVPWLPWQISKPGYGEGNYEFWVDEPTYTVVKKGARKALQSPAKQKFWDMP</sequence>
<evidence type="ECO:0000259" key="11">
    <source>
        <dbReference type="Pfam" id="PF00150"/>
    </source>
</evidence>
<name>A0AAD4GPY1_ASPNN</name>
<comment type="catalytic activity">
    <reaction evidence="1">
        <text>Random hydrolysis of (1-&gt;4)-beta-D-mannosidic linkages in mannans, galactomannans and glucomannans.</text>
        <dbReference type="EC" id="3.2.1.78"/>
    </reaction>
</comment>
<gene>
    <name evidence="12" type="ORF">FE257_000942</name>
</gene>
<dbReference type="EMBL" id="VCAU01000109">
    <property type="protein sequence ID" value="KAF9884875.1"/>
    <property type="molecule type" value="Genomic_DNA"/>
</dbReference>
<feature type="domain" description="Glycoside hydrolase family 5" evidence="11">
    <location>
        <begin position="31"/>
        <end position="328"/>
    </location>
</feature>
<comment type="subcellular location">
    <subcellularLocation>
        <location evidence="3">Secreted</location>
    </subcellularLocation>
</comment>
<dbReference type="InterPro" id="IPR045053">
    <property type="entry name" value="MAN-like"/>
</dbReference>
<dbReference type="GO" id="GO:0005576">
    <property type="term" value="C:extracellular region"/>
    <property type="evidence" value="ECO:0007669"/>
    <property type="project" value="UniProtKB-SubCell"/>
</dbReference>
<evidence type="ECO:0000256" key="3">
    <source>
        <dbReference type="ARBA" id="ARBA00004613"/>
    </source>
</evidence>
<comment type="function">
    <text evidence="2">Endo-1,4-mannanase, a crucial enzyme for depolymerization of seed galactomannans and wood galactoglucomannans.</text>
</comment>
<keyword evidence="8 10" id="KW-0378">Hydrolase</keyword>
<dbReference type="PANTHER" id="PTHR31451:SF39">
    <property type="entry name" value="MANNAN ENDO-1,4-BETA-MANNOSIDASE 1"/>
    <property type="match status" value="1"/>
</dbReference>
<evidence type="ECO:0000256" key="5">
    <source>
        <dbReference type="ARBA" id="ARBA00012706"/>
    </source>
</evidence>
<keyword evidence="9 10" id="KW-0326">Glycosidase</keyword>
<dbReference type="GO" id="GO:0016985">
    <property type="term" value="F:mannan endo-1,4-beta-mannosidase activity"/>
    <property type="evidence" value="ECO:0007669"/>
    <property type="project" value="UniProtKB-EC"/>
</dbReference>
<dbReference type="EC" id="3.2.1.78" evidence="5"/>
<evidence type="ECO:0000313" key="12">
    <source>
        <dbReference type="EMBL" id="KAF9884875.1"/>
    </source>
</evidence>
<evidence type="ECO:0000256" key="1">
    <source>
        <dbReference type="ARBA" id="ARBA00001678"/>
    </source>
</evidence>
<dbReference type="Pfam" id="PF00150">
    <property type="entry name" value="Cellulase"/>
    <property type="match status" value="1"/>
</dbReference>
<organism evidence="12 13">
    <name type="scientific">Aspergillus nanangensis</name>
    <dbReference type="NCBI Taxonomy" id="2582783"/>
    <lineage>
        <taxon>Eukaryota</taxon>
        <taxon>Fungi</taxon>
        <taxon>Dikarya</taxon>
        <taxon>Ascomycota</taxon>
        <taxon>Pezizomycotina</taxon>
        <taxon>Eurotiomycetes</taxon>
        <taxon>Eurotiomycetidae</taxon>
        <taxon>Eurotiales</taxon>
        <taxon>Aspergillaceae</taxon>
        <taxon>Aspergillus</taxon>
        <taxon>Aspergillus subgen. Circumdati</taxon>
    </lineage>
</organism>